<evidence type="ECO:0000313" key="1">
    <source>
        <dbReference type="EMBL" id="KAJ1166064.1"/>
    </source>
</evidence>
<evidence type="ECO:0000313" key="2">
    <source>
        <dbReference type="Proteomes" id="UP001066276"/>
    </source>
</evidence>
<keyword evidence="2" id="KW-1185">Reference proteome</keyword>
<dbReference type="EMBL" id="JANPWB010000008">
    <property type="protein sequence ID" value="KAJ1166064.1"/>
    <property type="molecule type" value="Genomic_DNA"/>
</dbReference>
<gene>
    <name evidence="1" type="ORF">NDU88_006474</name>
</gene>
<reference evidence="1" key="1">
    <citation type="journal article" date="2022" name="bioRxiv">
        <title>Sequencing and chromosome-scale assembly of the giantPleurodeles waltlgenome.</title>
        <authorList>
            <person name="Brown T."/>
            <person name="Elewa A."/>
            <person name="Iarovenko S."/>
            <person name="Subramanian E."/>
            <person name="Araus A.J."/>
            <person name="Petzold A."/>
            <person name="Susuki M."/>
            <person name="Suzuki K.-i.T."/>
            <person name="Hayashi T."/>
            <person name="Toyoda A."/>
            <person name="Oliveira C."/>
            <person name="Osipova E."/>
            <person name="Leigh N.D."/>
            <person name="Simon A."/>
            <person name="Yun M.H."/>
        </authorList>
    </citation>
    <scope>NUCLEOTIDE SEQUENCE</scope>
    <source>
        <strain evidence="1">20211129_DDA</strain>
        <tissue evidence="1">Liver</tissue>
    </source>
</reference>
<comment type="caution">
    <text evidence="1">The sequence shown here is derived from an EMBL/GenBank/DDBJ whole genome shotgun (WGS) entry which is preliminary data.</text>
</comment>
<sequence length="216" mass="23557">MKKCGYSVPDTTCPIETLVSWRHHRYKAAVEGRRLDLEGVPRRKTSVLTHRTARVALVISALPTASSGALQVLLEGPAGSDALLTQVQAGWLSSATQRQRSPRCFSRGCRSLKGTGKSWESVAGGRRRVPVAPLPGERILALPAGPTDHWRVTRIRGTVLSHRPRSRPRYSYRAGSCSGLNRYETAPGGIPAVRTLPVTRQCVFCALYQCASALPF</sequence>
<name>A0AAV7SPQ5_PLEWA</name>
<organism evidence="1 2">
    <name type="scientific">Pleurodeles waltl</name>
    <name type="common">Iberian ribbed newt</name>
    <dbReference type="NCBI Taxonomy" id="8319"/>
    <lineage>
        <taxon>Eukaryota</taxon>
        <taxon>Metazoa</taxon>
        <taxon>Chordata</taxon>
        <taxon>Craniata</taxon>
        <taxon>Vertebrata</taxon>
        <taxon>Euteleostomi</taxon>
        <taxon>Amphibia</taxon>
        <taxon>Batrachia</taxon>
        <taxon>Caudata</taxon>
        <taxon>Salamandroidea</taxon>
        <taxon>Salamandridae</taxon>
        <taxon>Pleurodelinae</taxon>
        <taxon>Pleurodeles</taxon>
    </lineage>
</organism>
<dbReference type="AlphaFoldDB" id="A0AAV7SPQ5"/>
<accession>A0AAV7SPQ5</accession>
<dbReference type="Proteomes" id="UP001066276">
    <property type="component" value="Chromosome 4_2"/>
</dbReference>
<proteinExistence type="predicted"/>
<protein>
    <submittedName>
        <fullName evidence="1">Uncharacterized protein</fullName>
    </submittedName>
</protein>